<sequence>MTEKGRARKLTPPEAREEERSHQNTTALTSKASDQKDRRDKERKWIKRREEEATETKLGVEELGAKVKPKLGFLKTRAVNGKTRIKHEKIKQEAPETHVKFKPKILENVEFQPTEVLAQTSANLKSDDDDDDDDEDVFYEPSLEGLKEDLQKSIHERSGAYEEFLDQYPKVAQEYVDKYYKDSDETDHSYGLKHDMRTDDWSMGSQKVKFLSSGDIKVGPVTYRGTQGLYDLLFLKKPLYQTADDKLQLKDILDRTNAHRRDFDPSKQVKGSVSSKYKDIYVDSTTLLNIWGKLPLECRKDFELQTRLPCFMHYNRPDWRTHVDGPPSSQNQCYFCIRALAK</sequence>
<reference evidence="3" key="1">
    <citation type="submission" date="2022-01" db="EMBL/GenBank/DDBJ databases">
        <authorList>
            <person name="King R."/>
        </authorList>
    </citation>
    <scope>NUCLEOTIDE SEQUENCE</scope>
</reference>
<feature type="compositionally biased region" description="Polar residues" evidence="1">
    <location>
        <begin position="23"/>
        <end position="32"/>
    </location>
</feature>
<accession>A0A9N9QQI7</accession>
<dbReference type="PANTHER" id="PTHR35374:SF1">
    <property type="entry name" value="PROTEIN KINASE DOMAIN-CONTAINING PROTEIN"/>
    <property type="match status" value="1"/>
</dbReference>
<name>A0A9N9QQI7_9CUCU</name>
<protein>
    <recommendedName>
        <fullName evidence="2">DUF8207 domain-containing protein</fullName>
    </recommendedName>
</protein>
<dbReference type="InterPro" id="IPR058520">
    <property type="entry name" value="DUF8207"/>
</dbReference>
<dbReference type="PANTHER" id="PTHR35374">
    <property type="entry name" value="CYCLIN-DEPENDENT KINASE 11A-LIKE"/>
    <property type="match status" value="1"/>
</dbReference>
<feature type="domain" description="DUF8207" evidence="2">
    <location>
        <begin position="186"/>
        <end position="280"/>
    </location>
</feature>
<keyword evidence="4" id="KW-1185">Reference proteome</keyword>
<dbReference type="AlphaFoldDB" id="A0A9N9QQI7"/>
<evidence type="ECO:0000313" key="4">
    <source>
        <dbReference type="Proteomes" id="UP001152799"/>
    </source>
</evidence>
<dbReference type="Pfam" id="PF26634">
    <property type="entry name" value="DUF8207"/>
    <property type="match status" value="1"/>
</dbReference>
<evidence type="ECO:0000313" key="3">
    <source>
        <dbReference type="EMBL" id="CAG9768401.1"/>
    </source>
</evidence>
<dbReference type="Proteomes" id="UP001152799">
    <property type="component" value="Chromosome 4"/>
</dbReference>
<evidence type="ECO:0000256" key="1">
    <source>
        <dbReference type="SAM" id="MobiDB-lite"/>
    </source>
</evidence>
<gene>
    <name evidence="3" type="ORF">CEUTPL_LOCUS8939</name>
</gene>
<dbReference type="OrthoDB" id="6775587at2759"/>
<organism evidence="3 4">
    <name type="scientific">Ceutorhynchus assimilis</name>
    <name type="common">cabbage seed weevil</name>
    <dbReference type="NCBI Taxonomy" id="467358"/>
    <lineage>
        <taxon>Eukaryota</taxon>
        <taxon>Metazoa</taxon>
        <taxon>Ecdysozoa</taxon>
        <taxon>Arthropoda</taxon>
        <taxon>Hexapoda</taxon>
        <taxon>Insecta</taxon>
        <taxon>Pterygota</taxon>
        <taxon>Neoptera</taxon>
        <taxon>Endopterygota</taxon>
        <taxon>Coleoptera</taxon>
        <taxon>Polyphaga</taxon>
        <taxon>Cucujiformia</taxon>
        <taxon>Curculionidae</taxon>
        <taxon>Ceutorhynchinae</taxon>
        <taxon>Ceutorhynchus</taxon>
    </lineage>
</organism>
<dbReference type="EMBL" id="OU892280">
    <property type="protein sequence ID" value="CAG9768401.1"/>
    <property type="molecule type" value="Genomic_DNA"/>
</dbReference>
<proteinExistence type="predicted"/>
<feature type="compositionally biased region" description="Basic and acidic residues" evidence="1">
    <location>
        <begin position="33"/>
        <end position="59"/>
    </location>
</feature>
<evidence type="ECO:0000259" key="2">
    <source>
        <dbReference type="Pfam" id="PF26634"/>
    </source>
</evidence>
<feature type="region of interest" description="Disordered" evidence="1">
    <location>
        <begin position="1"/>
        <end position="59"/>
    </location>
</feature>